<reference evidence="1" key="1">
    <citation type="submission" date="2021-05" db="EMBL/GenBank/DDBJ databases">
        <title>First report of NDM-5 and VEB-6 producing Proteus mirabilis isolated from blood of a sepsis patient in Kolkata, India.</title>
        <authorList>
            <person name="Halder G."/>
            <person name="Chaudhuri B."/>
            <person name="Dutta S."/>
        </authorList>
    </citation>
    <scope>NUCLEOTIDE SEQUENCE [LARGE SCALE GENOMIC DNA]</scope>
    <source>
        <strain evidence="1">7049</strain>
    </source>
</reference>
<comment type="caution">
    <text evidence="1">The sequence shown here is derived from an EMBL/GenBank/DDBJ whole genome shotgun (WGS) entry which is preliminary data.</text>
</comment>
<gene>
    <name evidence="1" type="ORF">I3679_014270</name>
</gene>
<proteinExistence type="predicted"/>
<dbReference type="AlphaFoldDB" id="A0ABD5LU42"/>
<accession>A0ABD5LU42</accession>
<name>A0ABD5LU42_PROMI</name>
<evidence type="ECO:0000313" key="1">
    <source>
        <dbReference type="EMBL" id="MEY2344722.1"/>
    </source>
</evidence>
<protein>
    <submittedName>
        <fullName evidence="1">Uncharacterized protein</fullName>
    </submittedName>
</protein>
<organism evidence="1">
    <name type="scientific">Proteus mirabilis</name>
    <dbReference type="NCBI Taxonomy" id="584"/>
    <lineage>
        <taxon>Bacteria</taxon>
        <taxon>Pseudomonadati</taxon>
        <taxon>Pseudomonadota</taxon>
        <taxon>Gammaproteobacteria</taxon>
        <taxon>Enterobacterales</taxon>
        <taxon>Morganellaceae</taxon>
        <taxon>Proteus</taxon>
    </lineage>
</organism>
<sequence length="70" mass="8471">MPEFIFLSHEVMMEVLKITINNKKEEVTQDNNKDSFIKQANHEDILFFNRLKINLMMKSLQITKLRLVRY</sequence>
<dbReference type="EMBL" id="JADQCH020000002">
    <property type="protein sequence ID" value="MEY2344722.1"/>
    <property type="molecule type" value="Genomic_DNA"/>
</dbReference>